<dbReference type="EMBL" id="AP021858">
    <property type="protein sequence ID" value="BBO23063.1"/>
    <property type="molecule type" value="Genomic_DNA"/>
</dbReference>
<dbReference type="Gene3D" id="3.40.50.410">
    <property type="entry name" value="von Willebrand factor, type A domain"/>
    <property type="match status" value="1"/>
</dbReference>
<dbReference type="PANTHER" id="PTHR33608:SF3">
    <property type="entry name" value="SLR2013 PROTEIN"/>
    <property type="match status" value="1"/>
</dbReference>
<dbReference type="Pfam" id="PF01882">
    <property type="entry name" value="DUF58"/>
    <property type="match status" value="1"/>
</dbReference>
<feature type="domain" description="DUF58" evidence="2">
    <location>
        <begin position="184"/>
        <end position="356"/>
    </location>
</feature>
<evidence type="ECO:0000259" key="2">
    <source>
        <dbReference type="Pfam" id="PF01882"/>
    </source>
</evidence>
<proteinExistence type="predicted"/>
<dbReference type="PANTHER" id="PTHR33608">
    <property type="entry name" value="BLL2464 PROTEIN"/>
    <property type="match status" value="1"/>
</dbReference>
<accession>A0A809R662</accession>
<reference evidence="3" key="1">
    <citation type="journal article" name="DNA Res.">
        <title>The physiological potential of anammox bacteria as revealed by their core genome structure.</title>
        <authorList>
            <person name="Okubo T."/>
            <person name="Toyoda A."/>
            <person name="Fukuhara K."/>
            <person name="Uchiyama I."/>
            <person name="Harigaya Y."/>
            <person name="Kuroiwa M."/>
            <person name="Suzuki T."/>
            <person name="Murakami Y."/>
            <person name="Suwa Y."/>
            <person name="Takami H."/>
        </authorList>
    </citation>
    <scope>NUCLEOTIDE SEQUENCE</scope>
    <source>
        <strain evidence="3">317325-2</strain>
    </source>
</reference>
<keyword evidence="1" id="KW-0472">Membrane</keyword>
<evidence type="ECO:0000256" key="1">
    <source>
        <dbReference type="SAM" id="Phobius"/>
    </source>
</evidence>
<evidence type="ECO:0000313" key="4">
    <source>
        <dbReference type="Proteomes" id="UP000662873"/>
    </source>
</evidence>
<keyword evidence="1" id="KW-0812">Transmembrane</keyword>
<name>A0A809R662_9BACT</name>
<dbReference type="KEGG" id="npy:NPRO_06580"/>
<feature type="transmembrane region" description="Helical" evidence="1">
    <location>
        <begin position="16"/>
        <end position="36"/>
    </location>
</feature>
<evidence type="ECO:0000313" key="3">
    <source>
        <dbReference type="EMBL" id="BBO23063.1"/>
    </source>
</evidence>
<organism evidence="3 4">
    <name type="scientific">Candidatus Nitrosymbiomonas proteolyticus</name>
    <dbReference type="NCBI Taxonomy" id="2608984"/>
    <lineage>
        <taxon>Bacteria</taxon>
        <taxon>Bacillati</taxon>
        <taxon>Armatimonadota</taxon>
        <taxon>Armatimonadota incertae sedis</taxon>
        <taxon>Candidatus Nitrosymbiomonas</taxon>
    </lineage>
</organism>
<dbReference type="InterPro" id="IPR002881">
    <property type="entry name" value="DUF58"/>
</dbReference>
<keyword evidence="1" id="KW-1133">Transmembrane helix</keyword>
<sequence length="423" mass="47103">MGIPVAVVAGATGGPLLLIAYNVALVAIAWVTALMGPDPRRLSVVRTFDPVLSVRVPNKITVTIENTGAEPMQGLFRDEPPLDHQATQRETRLRVEPGRESVFQYSITPNTRGSDFFRGSFVRLDCPLGLVRKQAYLNTSQVVRVYPNVLALREFDLLKHKGKLDQIGIRKSRIKGLGTEFESLRDYAEGDDYRKIDWKATARRGKLVVRQFEQERNQPVILVVDVGRKMLADVNGVSKLDHVLDASLMLSHAAMVSGDLVGLLVYSDTVRRYVPPRKGRNQAGVIVDAIHDLTAEPLASSPQRAFSYLGRRWSRRALIVLFTEVEDEDDARNLTAGLRQALRRHLTLVVRVADPDLLRSAAGRVESEEDLFQKAASLQFVNERQKAGSLLDAGGFHSLETEPQDLAAALVSFYFQVKERSLL</sequence>
<gene>
    <name evidence="3" type="ORF">NPRO_06580</name>
</gene>
<dbReference type="SUPFAM" id="SSF53300">
    <property type="entry name" value="vWA-like"/>
    <property type="match status" value="1"/>
</dbReference>
<dbReference type="AlphaFoldDB" id="A0A809R662"/>
<protein>
    <recommendedName>
        <fullName evidence="2">DUF58 domain-containing protein</fullName>
    </recommendedName>
</protein>
<dbReference type="Proteomes" id="UP000662873">
    <property type="component" value="Chromosome"/>
</dbReference>
<dbReference type="InterPro" id="IPR036465">
    <property type="entry name" value="vWFA_dom_sf"/>
</dbReference>